<evidence type="ECO:0000259" key="3">
    <source>
        <dbReference type="Pfam" id="PF17829"/>
    </source>
</evidence>
<sequence>MTAPPNVLLLHMKKILLILLACLYTVCLLAQQTIFTKNQTGAFPIVAGLPRLVGGKKAPPIYVSANDHWLVQKAAALLQTDIEKITGVKPDTSHAIPQSTSIIIGSLDQSALINQLVQTKKLRVDSIKGKWEAFQLQVIRKPWPGVEQALVIAGSDRRGTAYGVFELSKQLGISPWYWWADVPVKTSPELWYNSSVKQFQSPGVTYRGIFLNDEAPALSQWSKATFGGFNHLFYEKVFELLLRCKANYLWPAMWGNAFYDDDTLNPVVADQYGIVIGTSHHEPMLRAHDEWRRYGTGKWNYDSNEMQLKKFWEEGIRRKRNYESIVSVGMRGDGDMPMSQSSNIALLERIVTDQRKIIANVTGKDATATPQLWALYKEVQDYYDKGMRVPDDITLLLCDDNWGNIRKLPKWNAPGRAGGYGIYYHFDYVGGPRNYKWINTNTIARTWEQMHLAYEYGVNRIWIVNVGDLKPMELPISFFLDYAWAPSQYQTDQVRAYTADWASQQFGNERASLIGPLLSRYTQYNSRRKPELLSPDTYSQVNYQEADNVVYQYRKLAAQADSIGRLLPASYQDAYYQLVLFPIKASANLNAMYAAAGKNYLYAKQGRAATNDLADSVRKLYLNDSQLTIQYNKVLANGKWDHMMDQTHIGYTYWQQPPVNKMPEVKTITPQGQASMGVSIEGSEAVWPNDSVTATLPALNNYTSPGLQYIDLFNRGTTPFTYSIETNSWLLFSAKSGQITKEERISFFVEWSSVPIGKHRVPITITGPDNNKVTVYAVLEKLEIPGRNFNTAAECNGYISMEANQYAKSIDERNTQWKHIQYIGRTSDGVTIFPTSPRSFSFKPTTAHLEYDLYTTDSGATKVMVYCSPTLPFNESTGLRYAISFDNETPQIINLHADNSEKAWAQSVSDNIRISPSTHNLSKAGRHTLNIWAVDPGIVLQKIVIDWGGVKQSYLGPPAFDAPGCLKNF</sequence>
<dbReference type="Gene3D" id="3.30.379.10">
    <property type="entry name" value="Chitobiase/beta-hexosaminidase domain 2-like"/>
    <property type="match status" value="1"/>
</dbReference>
<dbReference type="InterPro" id="IPR041437">
    <property type="entry name" value="GH115_C"/>
</dbReference>
<dbReference type="Proteomes" id="UP000192277">
    <property type="component" value="Unassembled WGS sequence"/>
</dbReference>
<dbReference type="Gene3D" id="1.20.58.2150">
    <property type="match status" value="1"/>
</dbReference>
<protein>
    <submittedName>
        <fullName evidence="4">Glycosyl hydrolase</fullName>
    </submittedName>
</protein>
<evidence type="ECO:0000313" key="4">
    <source>
        <dbReference type="EMBL" id="OQP39182.1"/>
    </source>
</evidence>
<name>A0ABX3NLW6_9BACT</name>
<gene>
    <name evidence="4" type="ORF">A4D02_17810</name>
</gene>
<dbReference type="Pfam" id="PF15979">
    <property type="entry name" value="Glyco_hydro_115"/>
    <property type="match status" value="1"/>
</dbReference>
<dbReference type="SUPFAM" id="SSF55545">
    <property type="entry name" value="beta-N-acetylhexosaminidase-like domain"/>
    <property type="match status" value="1"/>
</dbReference>
<dbReference type="InterPro" id="IPR031924">
    <property type="entry name" value="GH115"/>
</dbReference>
<reference evidence="4 5" key="1">
    <citation type="submission" date="2016-04" db="EMBL/GenBank/DDBJ databases">
        <authorList>
            <person name="Chen L."/>
            <person name="Zhuang W."/>
            <person name="Wang G."/>
        </authorList>
    </citation>
    <scope>NUCLEOTIDE SEQUENCE [LARGE SCALE GENOMIC DNA]</scope>
    <source>
        <strain evidence="5">GR20</strain>
    </source>
</reference>
<proteinExistence type="predicted"/>
<dbReference type="PANTHER" id="PTHR37842:SF2">
    <property type="entry name" value="GYLCOSYL HYDROLASE 115 C-TERMINAL DOMAIN-CONTAINING PROTEIN"/>
    <property type="match status" value="1"/>
</dbReference>
<dbReference type="EMBL" id="LWBO01000084">
    <property type="protein sequence ID" value="OQP39182.1"/>
    <property type="molecule type" value="Genomic_DNA"/>
</dbReference>
<dbReference type="InterPro" id="IPR042301">
    <property type="entry name" value="GH115_sf"/>
</dbReference>
<dbReference type="Gene3D" id="2.60.120.1620">
    <property type="match status" value="1"/>
</dbReference>
<dbReference type="InterPro" id="IPR005154">
    <property type="entry name" value="Glyco_hydro_67_aGlcAse_N"/>
</dbReference>
<dbReference type="InterPro" id="IPR029018">
    <property type="entry name" value="Hex-like_dom2"/>
</dbReference>
<keyword evidence="1 4" id="KW-0378">Hydrolase</keyword>
<organism evidence="4 5">
    <name type="scientific">Niastella koreensis</name>
    <dbReference type="NCBI Taxonomy" id="354356"/>
    <lineage>
        <taxon>Bacteria</taxon>
        <taxon>Pseudomonadati</taxon>
        <taxon>Bacteroidota</taxon>
        <taxon>Chitinophagia</taxon>
        <taxon>Chitinophagales</taxon>
        <taxon>Chitinophagaceae</taxon>
        <taxon>Niastella</taxon>
    </lineage>
</organism>
<dbReference type="Pfam" id="PF03648">
    <property type="entry name" value="Glyco_hydro_67N"/>
    <property type="match status" value="1"/>
</dbReference>
<evidence type="ECO:0000256" key="1">
    <source>
        <dbReference type="ARBA" id="ARBA00022801"/>
    </source>
</evidence>
<dbReference type="Gene3D" id="3.20.20.520">
    <property type="entry name" value="Glycosyl hydrolase family 115"/>
    <property type="match status" value="1"/>
</dbReference>
<feature type="domain" description="Gylcosyl hydrolase 115 C-terminal" evidence="3">
    <location>
        <begin position="794"/>
        <end position="958"/>
    </location>
</feature>
<dbReference type="PANTHER" id="PTHR37842">
    <property type="match status" value="1"/>
</dbReference>
<accession>A0ABX3NLW6</accession>
<evidence type="ECO:0000313" key="5">
    <source>
        <dbReference type="Proteomes" id="UP000192277"/>
    </source>
</evidence>
<dbReference type="GO" id="GO:0016787">
    <property type="term" value="F:hydrolase activity"/>
    <property type="evidence" value="ECO:0007669"/>
    <property type="project" value="UniProtKB-KW"/>
</dbReference>
<feature type="domain" description="Alpha glucuronidase N-terminal" evidence="2">
    <location>
        <begin position="69"/>
        <end position="167"/>
    </location>
</feature>
<dbReference type="Pfam" id="PF17829">
    <property type="entry name" value="GH115_C"/>
    <property type="match status" value="1"/>
</dbReference>
<keyword evidence="5" id="KW-1185">Reference proteome</keyword>
<evidence type="ECO:0000259" key="2">
    <source>
        <dbReference type="Pfam" id="PF03648"/>
    </source>
</evidence>
<comment type="caution">
    <text evidence="4">The sequence shown here is derived from an EMBL/GenBank/DDBJ whole genome shotgun (WGS) entry which is preliminary data.</text>
</comment>